<dbReference type="RefSeq" id="WP_134338554.1">
    <property type="nucleotide sequence ID" value="NZ_SOPW01000001.1"/>
</dbReference>
<proteinExistence type="predicted"/>
<dbReference type="EMBL" id="SOPW01000001">
    <property type="protein sequence ID" value="TFB25095.1"/>
    <property type="molecule type" value="Genomic_DNA"/>
</dbReference>
<dbReference type="Proteomes" id="UP000297975">
    <property type="component" value="Unassembled WGS sequence"/>
</dbReference>
<sequence length="307" mass="37156">MAQLIKLQDYISRYENDMFRYPSHFIRMKKDNYQKLIKQWQTEQEIQNLEEPEYEEEKPSFFNKLFSRSNKNVNVWEQELEDNHHDSLPLPDNENELKLLFLEQVFSFQLKWASSTLQEVSYIDKAYETDSNLKYFLQRFPDTYLVLYQPIFKLKKAVIEGEVIIITPTEILLISSLEGQSANTIYKPVDERKWLRVEDGIESHQVNPLISLKRMEKTLNSVLHYHELDFPIKKIVFAPNHRILEKKPPFQTEYIDYDNYNQWFHEQRQSNYPIKFQQLKVAEAILEHTQKTFVKRPIWKEEEDHML</sequence>
<dbReference type="AlphaFoldDB" id="A0A4Y8IXE9"/>
<reference evidence="1 2" key="1">
    <citation type="submission" date="2019-03" db="EMBL/GenBank/DDBJ databases">
        <authorList>
            <person name="He R.-H."/>
        </authorList>
    </citation>
    <scope>NUCLEOTIDE SEQUENCE [LARGE SCALE GENOMIC DNA]</scope>
    <source>
        <strain evidence="2">SH 714</strain>
    </source>
</reference>
<evidence type="ECO:0000313" key="2">
    <source>
        <dbReference type="Proteomes" id="UP000297975"/>
    </source>
</evidence>
<accession>A0A4Y8IXE9</accession>
<dbReference type="OrthoDB" id="2433183at2"/>
<protein>
    <submittedName>
        <fullName evidence="1">NERD domain-containing protein</fullName>
    </submittedName>
</protein>
<organism evidence="1 2">
    <name type="scientific">Filobacillus milosensis</name>
    <dbReference type="NCBI Taxonomy" id="94137"/>
    <lineage>
        <taxon>Bacteria</taxon>
        <taxon>Bacillati</taxon>
        <taxon>Bacillota</taxon>
        <taxon>Bacilli</taxon>
        <taxon>Bacillales</taxon>
        <taxon>Bacillaceae</taxon>
        <taxon>Filobacillus</taxon>
    </lineage>
</organism>
<evidence type="ECO:0000313" key="1">
    <source>
        <dbReference type="EMBL" id="TFB25095.1"/>
    </source>
</evidence>
<gene>
    <name evidence="1" type="ORF">E3U55_01500</name>
</gene>
<comment type="caution">
    <text evidence="1">The sequence shown here is derived from an EMBL/GenBank/DDBJ whole genome shotgun (WGS) entry which is preliminary data.</text>
</comment>
<keyword evidence="2" id="KW-1185">Reference proteome</keyword>
<name>A0A4Y8IXE9_9BACI</name>